<dbReference type="Gene3D" id="3.80.10.10">
    <property type="entry name" value="Ribonuclease Inhibitor"/>
    <property type="match status" value="1"/>
</dbReference>
<protein>
    <recommendedName>
        <fullName evidence="1">F-box domain-containing protein</fullName>
    </recommendedName>
</protein>
<dbReference type="OrthoDB" id="2962751at2759"/>
<keyword evidence="3" id="KW-1185">Reference proteome</keyword>
<proteinExistence type="predicted"/>
<dbReference type="InterPro" id="IPR001810">
    <property type="entry name" value="F-box_dom"/>
</dbReference>
<name>A0A167LA33_CALVF</name>
<evidence type="ECO:0000313" key="2">
    <source>
        <dbReference type="EMBL" id="KZO95479.1"/>
    </source>
</evidence>
<evidence type="ECO:0000313" key="3">
    <source>
        <dbReference type="Proteomes" id="UP000076738"/>
    </source>
</evidence>
<evidence type="ECO:0000259" key="1">
    <source>
        <dbReference type="Pfam" id="PF12937"/>
    </source>
</evidence>
<gene>
    <name evidence="2" type="ORF">CALVIDRAFT_172321</name>
</gene>
<dbReference type="Gene3D" id="1.20.1280.50">
    <property type="match status" value="1"/>
</dbReference>
<sequence length="414" mass="45053">MASLALLPGLASLPPHAPIDLLPPELLSLILEHALPPSPPFPSNPAATRDFLRAVSAVCTRWREVLRLTPRLWTCVVYVEQWEKEGGNVPFQLALRRSGALPLDVSVNGAEPVRDVLCNPLFGGVVERIRSLSLAGAKDAFQHLPASAGWPALEQLSVSNVSITFPQLHALLRSSPGLHALHICAVSFPGRTVTDALDLPQLHTLELADLPPSVVRALLSSLAAPSIRAIFLGRNSALDGDILDGRSLLSRLPAGVLRGVQKLTYAGACLSSPEILDALRCVPRVRQLGIVDTACLLVDVEWIAALTSRVRRGELLVPQLEQLGLWNVAPPIRALQELCEARLHAAAALPASHTVDARSDVPKPSALRILELDSVRLVDLYWSERRRLQLTGVDVRCWWPEGHYWQSEPFQAAD</sequence>
<feature type="domain" description="F-box" evidence="1">
    <location>
        <begin position="19"/>
        <end position="76"/>
    </location>
</feature>
<dbReference type="Pfam" id="PF12937">
    <property type="entry name" value="F-box-like"/>
    <property type="match status" value="1"/>
</dbReference>
<dbReference type="Proteomes" id="UP000076738">
    <property type="component" value="Unassembled WGS sequence"/>
</dbReference>
<reference evidence="2 3" key="1">
    <citation type="journal article" date="2016" name="Mol. Biol. Evol.">
        <title>Comparative Genomics of Early-Diverging Mushroom-Forming Fungi Provides Insights into the Origins of Lignocellulose Decay Capabilities.</title>
        <authorList>
            <person name="Nagy L.G."/>
            <person name="Riley R."/>
            <person name="Tritt A."/>
            <person name="Adam C."/>
            <person name="Daum C."/>
            <person name="Floudas D."/>
            <person name="Sun H."/>
            <person name="Yadav J.S."/>
            <person name="Pangilinan J."/>
            <person name="Larsson K.H."/>
            <person name="Matsuura K."/>
            <person name="Barry K."/>
            <person name="Labutti K."/>
            <person name="Kuo R."/>
            <person name="Ohm R.A."/>
            <person name="Bhattacharya S.S."/>
            <person name="Shirouzu T."/>
            <person name="Yoshinaga Y."/>
            <person name="Martin F.M."/>
            <person name="Grigoriev I.V."/>
            <person name="Hibbett D.S."/>
        </authorList>
    </citation>
    <scope>NUCLEOTIDE SEQUENCE [LARGE SCALE GENOMIC DNA]</scope>
    <source>
        <strain evidence="2 3">TUFC12733</strain>
    </source>
</reference>
<dbReference type="InterPro" id="IPR032675">
    <property type="entry name" value="LRR_dom_sf"/>
</dbReference>
<dbReference type="SUPFAM" id="SSF52047">
    <property type="entry name" value="RNI-like"/>
    <property type="match status" value="1"/>
</dbReference>
<accession>A0A167LA33</accession>
<dbReference type="AlphaFoldDB" id="A0A167LA33"/>
<dbReference type="EMBL" id="KV417289">
    <property type="protein sequence ID" value="KZO95479.1"/>
    <property type="molecule type" value="Genomic_DNA"/>
</dbReference>
<organism evidence="2 3">
    <name type="scientific">Calocera viscosa (strain TUFC12733)</name>
    <dbReference type="NCBI Taxonomy" id="1330018"/>
    <lineage>
        <taxon>Eukaryota</taxon>
        <taxon>Fungi</taxon>
        <taxon>Dikarya</taxon>
        <taxon>Basidiomycota</taxon>
        <taxon>Agaricomycotina</taxon>
        <taxon>Dacrymycetes</taxon>
        <taxon>Dacrymycetales</taxon>
        <taxon>Dacrymycetaceae</taxon>
        <taxon>Calocera</taxon>
    </lineage>
</organism>